<dbReference type="SUPFAM" id="SSF111347">
    <property type="entry name" value="Rap/Ran-GAP"/>
    <property type="match status" value="1"/>
</dbReference>
<sequence length="1446" mass="163166">MDSGGFFKSLTSTFKSHSNGDRQKISAETVTDDLMKRELFEELQTGSTSTRARAAGQIAESLYDFYPQSIPDVWYCAKDLIVPGQQQSTRKAGLALLTKCVSSPSDDPNSQYVYFTDALMNCQFAKGKCDPELQSFVQILKIMTDNGTFIHHFQESLKQPLLDFFTSALSTNDLVKSPTVLELLQFLIESIKSGIFNIDQPEAVLGYVSKILSLIIKLSLKTSDRVILEYCIQTLDAVALYQTVPQSLLYETLEILCGACILDLHYYDMVTSVVTNLINRVQSSLVISTLVKIVLCHNSRNDKNINASIGAMKVIGYLFPNFAYQFDITSLISALEEIVGWNKQNLLIVTLQFVNDVLLSDITLNQIPAHNWDGENHSILNLLSVISSKLSKDQEIDLFKITLITLQNLGETTRYPGNLKNLVTFFLRHPKHLSTKACIDVLRYYGIHNLCSPLNENWKGNLELLLNTFYYDESKDVTVRKACVKLLDENFDSALDLVQNGDDTVLFEISDYIFDGLLFETSSEVVQQYLSHHLQSALTLPSELFEKITERYFLPRLCAATPRERRSSLTSSFSSLRLDRSDVKPFPEQTTLAIVKNFVTLFAKTLSTQAKKAQFIFNLLINVLKHALQTKNVDLMLTTSRLFVRIRASTKKQVYLTNPTDMDGLSAAFSRNLNLRKTSDATGSVSLDEKWVYPEEISFIPHDTLDQPSKELTIMDYNSDKLVTTPTIDIQLWLSIVIQILEIAPDWEIYSFIYSHFCPQLSNITLFESCGDGIRKFRSLVCDQLTLKLPSGLSIPDHTTKQDVQVAIVRNFTALISYSALFSKQDEDQIINALLFGLSSWEKTAIPCVHILTICCYELPMSVKKFLSVILTKLQTRISSAFASAHILEFLLALSYIPSLTSNFTVDEFKRAFGITFKLIQYAHDISEVKDNEHHGILTHGEELEAELLPSTENFEVTPVISIYLLSLSYDVIANWFLNMRLSDRRQLSSFIIKNLILSQSNRGSEINNQNMSFIDLISRFTYSDLELSFSPIKPQGFASEDPVLSSKWVYGNSIITIDTHAKTGESIVAVRRASGFSVFRITPDESMIPFYTNQLHSKTDGEDLFSANYMLLQLVVHPETSRSIKPIPIPDDSQFTRSLNNFDRIPVVEFHKVGLLYIGPGQSTEQEILGNSKGSAEFDRFLASIGRPITLKGCKSFYVGGLDTENDVDGPIAYGWNDKILQLILHTTTLMPTPDDSDPGFSAKKRHIGNNYVNIFFDESCHPFQFNVIKSQFNFLNILIQPHSVTFGTKDEAGSQDKGIKKYKVKIHRRSGVPGLFATCHFKIISEENLPIFVRSLALIANQFAHVWHSNGSYASNWSHRMNQLQMIRERSIKAHEELKTSAQQDTSKDAHTTMSIFDQLNNKGSTSGNRVVSNGRGPSVNSYEFTEDDDNEILKNLEFTSFTK</sequence>
<name>A0A0H5BYV2_CYBJN</name>
<dbReference type="InterPro" id="IPR018515">
    <property type="entry name" value="Tuberin-type_domain"/>
</dbReference>
<evidence type="ECO:0000313" key="4">
    <source>
        <dbReference type="EMBL" id="CEP20377.1"/>
    </source>
</evidence>
<dbReference type="InterPro" id="IPR035974">
    <property type="entry name" value="Rap/Ran-GAP_sf"/>
</dbReference>
<dbReference type="InterPro" id="IPR000331">
    <property type="entry name" value="Rap/Ran_GAP_dom"/>
</dbReference>
<keyword evidence="1" id="KW-0343">GTPase activation</keyword>
<dbReference type="PANTHER" id="PTHR10063:SF0">
    <property type="entry name" value="TUBERIN"/>
    <property type="match status" value="1"/>
</dbReference>
<gene>
    <name evidence="4" type="primary">TSC2</name>
    <name evidence="4" type="ORF">BN1211_0218</name>
</gene>
<feature type="domain" description="Rap-GAP" evidence="3">
    <location>
        <begin position="1140"/>
        <end position="1381"/>
    </location>
</feature>
<dbReference type="GO" id="GO:0033596">
    <property type="term" value="C:TSC1-TSC2 complex"/>
    <property type="evidence" value="ECO:0007669"/>
    <property type="project" value="TreeGrafter"/>
</dbReference>
<dbReference type="PROSITE" id="PS50085">
    <property type="entry name" value="RAPGAP"/>
    <property type="match status" value="1"/>
</dbReference>
<reference evidence="5" key="1">
    <citation type="journal article" date="2015" name="J. Biotechnol.">
        <title>The structure of the Cyberlindnera jadinii genome and its relation to Candida utilis analyzed by the occurrence of single nucleotide polymorphisms.</title>
        <authorList>
            <person name="Rupp O."/>
            <person name="Brinkrolf K."/>
            <person name="Buerth C."/>
            <person name="Kunigo M."/>
            <person name="Schneider J."/>
            <person name="Jaenicke S."/>
            <person name="Goesmann A."/>
            <person name="Puehler A."/>
            <person name="Jaeger K.-E."/>
            <person name="Ernst J.F."/>
        </authorList>
    </citation>
    <scope>NUCLEOTIDE SEQUENCE [LARGE SCALE GENOMIC DNA]</scope>
    <source>
        <strain evidence="5">ATCC 18201 / CBS 1600 / BCRC 20928 / JCM 3617 / NBRC 0987 / NRRL Y-1542</strain>
    </source>
</reference>
<organism evidence="4 5">
    <name type="scientific">Cyberlindnera jadinii (strain ATCC 18201 / CBS 1600 / BCRC 20928 / JCM 3617 / NBRC 0987 / NRRL Y-1542)</name>
    <name type="common">Torula yeast</name>
    <name type="synonym">Candida utilis</name>
    <dbReference type="NCBI Taxonomy" id="983966"/>
    <lineage>
        <taxon>Eukaryota</taxon>
        <taxon>Fungi</taxon>
        <taxon>Dikarya</taxon>
        <taxon>Ascomycota</taxon>
        <taxon>Saccharomycotina</taxon>
        <taxon>Saccharomycetes</taxon>
        <taxon>Phaffomycetales</taxon>
        <taxon>Phaffomycetaceae</taxon>
        <taxon>Cyberlindnera</taxon>
    </lineage>
</organism>
<dbReference type="InterPro" id="IPR016024">
    <property type="entry name" value="ARM-type_fold"/>
</dbReference>
<dbReference type="InterPro" id="IPR024584">
    <property type="entry name" value="Tuberin_N"/>
</dbReference>
<evidence type="ECO:0000256" key="2">
    <source>
        <dbReference type="SAM" id="MobiDB-lite"/>
    </source>
</evidence>
<dbReference type="Pfam" id="PF03542">
    <property type="entry name" value="Tuberin"/>
    <property type="match status" value="1"/>
</dbReference>
<dbReference type="Pfam" id="PF02145">
    <property type="entry name" value="Rap_GAP"/>
    <property type="match status" value="1"/>
</dbReference>
<dbReference type="SUPFAM" id="SSF48371">
    <property type="entry name" value="ARM repeat"/>
    <property type="match status" value="1"/>
</dbReference>
<dbReference type="GO" id="GO:0051056">
    <property type="term" value="P:regulation of small GTPase mediated signal transduction"/>
    <property type="evidence" value="ECO:0007669"/>
    <property type="project" value="InterPro"/>
</dbReference>
<accession>A0A0H5BYV2</accession>
<dbReference type="Pfam" id="PF11864">
    <property type="entry name" value="DUF3384"/>
    <property type="match status" value="1"/>
</dbReference>
<dbReference type="EMBL" id="CDQK01000001">
    <property type="protein sequence ID" value="CEP20377.1"/>
    <property type="molecule type" value="Genomic_DNA"/>
</dbReference>
<dbReference type="InterPro" id="IPR027107">
    <property type="entry name" value="Tuberin/Ral-act_asu"/>
</dbReference>
<dbReference type="Proteomes" id="UP000038830">
    <property type="component" value="Unassembled WGS sequence"/>
</dbReference>
<feature type="compositionally biased region" description="Polar residues" evidence="2">
    <location>
        <begin position="1400"/>
        <end position="1414"/>
    </location>
</feature>
<dbReference type="GO" id="GO:0005634">
    <property type="term" value="C:nucleus"/>
    <property type="evidence" value="ECO:0007669"/>
    <property type="project" value="InterPro"/>
</dbReference>
<evidence type="ECO:0000313" key="5">
    <source>
        <dbReference type="Proteomes" id="UP000038830"/>
    </source>
</evidence>
<feature type="region of interest" description="Disordered" evidence="2">
    <location>
        <begin position="1400"/>
        <end position="1427"/>
    </location>
</feature>
<dbReference type="GO" id="GO:0032007">
    <property type="term" value="P:negative regulation of TOR signaling"/>
    <property type="evidence" value="ECO:0007669"/>
    <property type="project" value="TreeGrafter"/>
</dbReference>
<dbReference type="PANTHER" id="PTHR10063">
    <property type="entry name" value="TUBERIN"/>
    <property type="match status" value="1"/>
</dbReference>
<dbReference type="Gene3D" id="3.40.50.11210">
    <property type="entry name" value="Rap/Ran-GAP"/>
    <property type="match status" value="1"/>
</dbReference>
<evidence type="ECO:0000259" key="3">
    <source>
        <dbReference type="PROSITE" id="PS50085"/>
    </source>
</evidence>
<proteinExistence type="predicted"/>
<protein>
    <submittedName>
        <fullName evidence="4">TSC2 protein</fullName>
    </submittedName>
</protein>
<dbReference type="GO" id="GO:0005096">
    <property type="term" value="F:GTPase activator activity"/>
    <property type="evidence" value="ECO:0007669"/>
    <property type="project" value="UniProtKB-KW"/>
</dbReference>
<dbReference type="FunFam" id="3.40.50.11210:FF:000007">
    <property type="entry name" value="Tuberous sclerosis 2"/>
    <property type="match status" value="1"/>
</dbReference>
<evidence type="ECO:0000256" key="1">
    <source>
        <dbReference type="ARBA" id="ARBA00022468"/>
    </source>
</evidence>